<reference evidence="12 13" key="1">
    <citation type="submission" date="2011-02" db="EMBL/GenBank/DDBJ databases">
        <title>The Genome Sequence of Sphaeroforma arctica JP610.</title>
        <authorList>
            <consortium name="The Broad Institute Genome Sequencing Platform"/>
            <person name="Russ C."/>
            <person name="Cuomo C."/>
            <person name="Young S.K."/>
            <person name="Zeng Q."/>
            <person name="Gargeya S."/>
            <person name="Alvarado L."/>
            <person name="Berlin A."/>
            <person name="Chapman S.B."/>
            <person name="Chen Z."/>
            <person name="Freedman E."/>
            <person name="Gellesch M."/>
            <person name="Goldberg J."/>
            <person name="Griggs A."/>
            <person name="Gujja S."/>
            <person name="Heilman E."/>
            <person name="Heiman D."/>
            <person name="Howarth C."/>
            <person name="Mehta T."/>
            <person name="Neiman D."/>
            <person name="Pearson M."/>
            <person name="Roberts A."/>
            <person name="Saif S."/>
            <person name="Shea T."/>
            <person name="Shenoy N."/>
            <person name="Sisk P."/>
            <person name="Stolte C."/>
            <person name="Sykes S."/>
            <person name="White J."/>
            <person name="Yandava C."/>
            <person name="Burger G."/>
            <person name="Gray M.W."/>
            <person name="Holland P.W.H."/>
            <person name="King N."/>
            <person name="Lang F.B.F."/>
            <person name="Roger A.J."/>
            <person name="Ruiz-Trillo I."/>
            <person name="Haas B."/>
            <person name="Nusbaum C."/>
            <person name="Birren B."/>
        </authorList>
    </citation>
    <scope>NUCLEOTIDE SEQUENCE [LARGE SCALE GENOMIC DNA]</scope>
    <source>
        <strain evidence="12 13">JP610</strain>
    </source>
</reference>
<gene>
    <name evidence="12" type="ORF">SARC_05328</name>
</gene>
<dbReference type="OrthoDB" id="5421607at2759"/>
<evidence type="ECO:0000256" key="7">
    <source>
        <dbReference type="ARBA" id="ARBA00023135"/>
    </source>
</evidence>
<feature type="region of interest" description="Disordered" evidence="10">
    <location>
        <begin position="126"/>
        <end position="151"/>
    </location>
</feature>
<keyword evidence="7" id="KW-0733">Signal recognition particle</keyword>
<dbReference type="Proteomes" id="UP000054560">
    <property type="component" value="Unassembled WGS sequence"/>
</dbReference>
<dbReference type="Pfam" id="PF08492">
    <property type="entry name" value="SRP72"/>
    <property type="match status" value="1"/>
</dbReference>
<name>A0A0L0G0N6_9EUKA</name>
<dbReference type="GO" id="GO:0006614">
    <property type="term" value="P:SRP-dependent cotranslational protein targeting to membrane"/>
    <property type="evidence" value="ECO:0007669"/>
    <property type="project" value="InterPro"/>
</dbReference>
<evidence type="ECO:0000313" key="13">
    <source>
        <dbReference type="Proteomes" id="UP000054560"/>
    </source>
</evidence>
<feature type="compositionally biased region" description="Basic residues" evidence="10">
    <location>
        <begin position="133"/>
        <end position="144"/>
    </location>
</feature>
<keyword evidence="9" id="KW-0802">TPR repeat</keyword>
<dbReference type="InterPro" id="IPR011990">
    <property type="entry name" value="TPR-like_helical_dom_sf"/>
</dbReference>
<evidence type="ECO:0000256" key="10">
    <source>
        <dbReference type="SAM" id="MobiDB-lite"/>
    </source>
</evidence>
<feature type="non-terminal residue" evidence="12">
    <location>
        <position position="1"/>
    </location>
</feature>
<dbReference type="InterPro" id="IPR019734">
    <property type="entry name" value="TPR_rpt"/>
</dbReference>
<dbReference type="AlphaFoldDB" id="A0A0L0G0N6"/>
<dbReference type="RefSeq" id="XP_014156303.1">
    <property type="nucleotide sequence ID" value="XM_014300828.1"/>
</dbReference>
<dbReference type="GO" id="GO:0005783">
    <property type="term" value="C:endoplasmic reticulum"/>
    <property type="evidence" value="ECO:0007669"/>
    <property type="project" value="UniProtKB-SubCell"/>
</dbReference>
<dbReference type="EMBL" id="KQ241931">
    <property type="protein sequence ID" value="KNC82401.1"/>
    <property type="molecule type" value="Genomic_DNA"/>
</dbReference>
<evidence type="ECO:0000256" key="9">
    <source>
        <dbReference type="PROSITE-ProRule" id="PRU00339"/>
    </source>
</evidence>
<dbReference type="GO" id="GO:0005786">
    <property type="term" value="C:signal recognition particle, endoplasmic reticulum targeting"/>
    <property type="evidence" value="ECO:0007669"/>
    <property type="project" value="UniProtKB-KW"/>
</dbReference>
<dbReference type="PANTHER" id="PTHR14094">
    <property type="entry name" value="SIGNAL RECOGNITION PARTICLE 72"/>
    <property type="match status" value="1"/>
</dbReference>
<dbReference type="GO" id="GO:0008312">
    <property type="term" value="F:7S RNA binding"/>
    <property type="evidence" value="ECO:0007669"/>
    <property type="project" value="InterPro"/>
</dbReference>
<evidence type="ECO:0000256" key="1">
    <source>
        <dbReference type="ARBA" id="ARBA00004240"/>
    </source>
</evidence>
<dbReference type="InterPro" id="IPR013699">
    <property type="entry name" value="Signal_recog_part_SRP72_RNA-bd"/>
</dbReference>
<feature type="compositionally biased region" description="Polar residues" evidence="10">
    <location>
        <begin position="183"/>
        <end position="195"/>
    </location>
</feature>
<evidence type="ECO:0000313" key="12">
    <source>
        <dbReference type="EMBL" id="KNC82401.1"/>
    </source>
</evidence>
<evidence type="ECO:0000259" key="11">
    <source>
        <dbReference type="Pfam" id="PF08492"/>
    </source>
</evidence>
<organism evidence="12 13">
    <name type="scientific">Sphaeroforma arctica JP610</name>
    <dbReference type="NCBI Taxonomy" id="667725"/>
    <lineage>
        <taxon>Eukaryota</taxon>
        <taxon>Ichthyosporea</taxon>
        <taxon>Ichthyophonida</taxon>
        <taxon>Sphaeroforma</taxon>
    </lineage>
</organism>
<dbReference type="Gene3D" id="1.25.40.10">
    <property type="entry name" value="Tetratricopeptide repeat domain"/>
    <property type="match status" value="1"/>
</dbReference>
<evidence type="ECO:0000256" key="3">
    <source>
        <dbReference type="ARBA" id="ARBA00007676"/>
    </source>
</evidence>
<dbReference type="eggNOG" id="KOG2376">
    <property type="taxonomic scope" value="Eukaryota"/>
</dbReference>
<dbReference type="InterPro" id="IPR026270">
    <property type="entry name" value="SRP72"/>
</dbReference>
<evidence type="ECO:0000256" key="5">
    <source>
        <dbReference type="ARBA" id="ARBA00022490"/>
    </source>
</evidence>
<dbReference type="GeneID" id="25905832"/>
<comment type="subcellular location">
    <subcellularLocation>
        <location evidence="2">Cytoplasm</location>
    </subcellularLocation>
    <subcellularLocation>
        <location evidence="1">Endoplasmic reticulum</location>
    </subcellularLocation>
</comment>
<keyword evidence="6" id="KW-0256">Endoplasmic reticulum</keyword>
<sequence>ADGDSSVPQVTYDSEIEIVFDNATRFHQNQRNTGRLCTVLRGQAQFYLGHNQPDKASVAYEKLLELNPEDKRAMAGLVQSYALFDCAKAEMYAQRLHNVDTSACTHSADELVLQFASLKKMAASKASESSAPKLKKKRKRKGKLPKNTNVVIDPERWLPKYERSYNKRKYKNKAQPVRGNQGAVVSSISGQTGSADKTKLDYNDGTTSTPAEGAASPKPTPKAGGGNANKNKKKKKRKK</sequence>
<feature type="region of interest" description="Disordered" evidence="10">
    <location>
        <begin position="168"/>
        <end position="239"/>
    </location>
</feature>
<evidence type="ECO:0000256" key="4">
    <source>
        <dbReference type="ARBA" id="ARBA00018350"/>
    </source>
</evidence>
<proteinExistence type="inferred from homology"/>
<protein>
    <recommendedName>
        <fullName evidence="4">Signal recognition particle subunit SRP72</fullName>
    </recommendedName>
</protein>
<keyword evidence="8" id="KW-0687">Ribonucleoprotein</keyword>
<comment type="similarity">
    <text evidence="3">Belongs to the SRP72 family.</text>
</comment>
<feature type="repeat" description="TPR" evidence="9">
    <location>
        <begin position="37"/>
        <end position="70"/>
    </location>
</feature>
<dbReference type="PANTHER" id="PTHR14094:SF9">
    <property type="entry name" value="SIGNAL RECOGNITION PARTICLE SUBUNIT SRP72"/>
    <property type="match status" value="1"/>
</dbReference>
<keyword evidence="13" id="KW-1185">Reference proteome</keyword>
<evidence type="ECO:0000256" key="8">
    <source>
        <dbReference type="ARBA" id="ARBA00023274"/>
    </source>
</evidence>
<feature type="compositionally biased region" description="Basic residues" evidence="10">
    <location>
        <begin position="230"/>
        <end position="239"/>
    </location>
</feature>
<accession>A0A0L0G0N6</accession>
<evidence type="ECO:0000256" key="6">
    <source>
        <dbReference type="ARBA" id="ARBA00022824"/>
    </source>
</evidence>
<dbReference type="PROSITE" id="PS50005">
    <property type="entry name" value="TPR"/>
    <property type="match status" value="1"/>
</dbReference>
<dbReference type="SUPFAM" id="SSF48452">
    <property type="entry name" value="TPR-like"/>
    <property type="match status" value="1"/>
</dbReference>
<dbReference type="GO" id="GO:0043022">
    <property type="term" value="F:ribosome binding"/>
    <property type="evidence" value="ECO:0007669"/>
    <property type="project" value="TreeGrafter"/>
</dbReference>
<feature type="domain" description="Signal recognition particle SRP72 subunit RNA-binding" evidence="11">
    <location>
        <begin position="123"/>
        <end position="165"/>
    </location>
</feature>
<keyword evidence="5" id="KW-0963">Cytoplasm</keyword>
<dbReference type="STRING" id="667725.A0A0L0G0N6"/>
<evidence type="ECO:0000256" key="2">
    <source>
        <dbReference type="ARBA" id="ARBA00004496"/>
    </source>
</evidence>